<evidence type="ECO:0000313" key="4">
    <source>
        <dbReference type="RefSeq" id="XP_030526629.1"/>
    </source>
</evidence>
<dbReference type="Pfam" id="PF03468">
    <property type="entry name" value="XS"/>
    <property type="match status" value="1"/>
</dbReference>
<proteinExistence type="predicted"/>
<accession>A0A8B8NWK5</accession>
<dbReference type="Proteomes" id="UP000827889">
    <property type="component" value="Chromosome 8"/>
</dbReference>
<gene>
    <name evidence="4" type="primary">LOC115738214</name>
</gene>
<name>A0A8B8NWK5_9MYRT</name>
<dbReference type="AlphaFoldDB" id="A0A8B8NWK5"/>
<evidence type="ECO:0000256" key="1">
    <source>
        <dbReference type="SAM" id="MobiDB-lite"/>
    </source>
</evidence>
<reference evidence="4" key="1">
    <citation type="submission" date="2025-08" db="UniProtKB">
        <authorList>
            <consortium name="RefSeq"/>
        </authorList>
    </citation>
    <scope>IDENTIFICATION</scope>
    <source>
        <tissue evidence="4">Leaf</tissue>
    </source>
</reference>
<dbReference type="GO" id="GO:0031047">
    <property type="term" value="P:regulatory ncRNA-mediated gene silencing"/>
    <property type="evidence" value="ECO:0007669"/>
    <property type="project" value="InterPro"/>
</dbReference>
<evidence type="ECO:0000259" key="2">
    <source>
        <dbReference type="Pfam" id="PF03468"/>
    </source>
</evidence>
<evidence type="ECO:0000313" key="3">
    <source>
        <dbReference type="Proteomes" id="UP000827889"/>
    </source>
</evidence>
<organism evidence="3 4">
    <name type="scientific">Rhodamnia argentea</name>
    <dbReference type="NCBI Taxonomy" id="178133"/>
    <lineage>
        <taxon>Eukaryota</taxon>
        <taxon>Viridiplantae</taxon>
        <taxon>Streptophyta</taxon>
        <taxon>Embryophyta</taxon>
        <taxon>Tracheophyta</taxon>
        <taxon>Spermatophyta</taxon>
        <taxon>Magnoliopsida</taxon>
        <taxon>eudicotyledons</taxon>
        <taxon>Gunneridae</taxon>
        <taxon>Pentapetalae</taxon>
        <taxon>rosids</taxon>
        <taxon>malvids</taxon>
        <taxon>Myrtales</taxon>
        <taxon>Myrtaceae</taxon>
        <taxon>Myrtoideae</taxon>
        <taxon>Myrteae</taxon>
        <taxon>Australasian group</taxon>
        <taxon>Rhodamnia</taxon>
    </lineage>
</organism>
<keyword evidence="3" id="KW-1185">Reference proteome</keyword>
<dbReference type="GeneID" id="115738214"/>
<dbReference type="PANTHER" id="PTHR46619">
    <property type="entry name" value="RNA RECOGNITION MOTIF XS DOMAIN PROTEIN-RELATED"/>
    <property type="match status" value="1"/>
</dbReference>
<dbReference type="RefSeq" id="XP_030526629.1">
    <property type="nucleotide sequence ID" value="XM_030670769.2"/>
</dbReference>
<feature type="domain" description="XS" evidence="2">
    <location>
        <begin position="792"/>
        <end position="921"/>
    </location>
</feature>
<protein>
    <submittedName>
        <fullName evidence="4">Uncharacterized protein LOC115738214</fullName>
    </submittedName>
</protein>
<dbReference type="Gene3D" id="3.30.70.2890">
    <property type="entry name" value="XS domain"/>
    <property type="match status" value="1"/>
</dbReference>
<dbReference type="InterPro" id="IPR005380">
    <property type="entry name" value="XS_domain"/>
</dbReference>
<feature type="region of interest" description="Disordered" evidence="1">
    <location>
        <begin position="30"/>
        <end position="102"/>
    </location>
</feature>
<dbReference type="KEGG" id="rarg:115738214"/>
<sequence>MQSKNPRDCEILSPLGKSIKVKPAVGAELHAVSQHGGLDGSHGGDDRRSLNSTGLDEPSGDGGRSSPERRGSYLPSHGARDGRVNSRLATSGHIKKRSSNDVVKQRELELGEFIGDSDADTDDSRLMHGQSNDYASRRFIEGRECSQSKILPAAREYAMVDRKPVATKDGVVGEPYCELCAMEAALQDTNMRRYESERYGCQDRIHFNKLRHLKPHQQSDARFHSRAVARAAVPVAYSKQSSYHNDYGRSSGSHSRRELVYSHGFREPLKFINKNSERQKYAETSYAGADYQRMVTDSGRDSDMGLRNMHIHRQHAYDTPGDEQDYFDVKPQRLAHEIDNLHETIPIHDQVNDQAQYNHGEINNHARNMTGPSIVRVSVDNDEENAEDYRNFERRSAWNHATMEDLTVPKSFKASNVSHQGWTRADYGSTPAIHKSRSSQESAFLRIGVKQANQISKVRPGYDIRRDDDSLIPKENYFDAPMSNYDGGTHRTATRVKRLKVEEGCSYESYNRIPKRKMYDIEEDFGGYAHRDSMPANRNICEFEDLDNSDELVEEDYRTELYSSSGVAYDSDEERLSEMAYYRQKHHQDDVSDDCWSYQNSSEHQQVHPGRLSEHGHRYSKSYLKSQPLKQHKSQHSYKKRFFKNQKIRKRYDESNGGQHSNDGDGFEETESAVVSEFPEESEEFEKSVHDAFLSYSKKLNTNSRVQGRYLAQGKAGSLFCVVCGRSSSKEFQGTQNLAKHALMSRKVGLRAQHLGLHRAICVLLGWSLVTADPINWVPEVLPDDIALTQKEDLILWPPLVVIHNISMAVDDPKDQRVIPRERVETFLRGKGFAEGKMVVCLGKPADQSVIVVKFLNTFSGLGNAGKLHEYFAENKRGRVEFQKRTTDHGKGNVSEVPGLQGDDLEETLLYGYMGIAEDLDKIDYYAKKTSWVKSKKEIYDLANAPVKSKEN</sequence>
<dbReference type="InterPro" id="IPR038588">
    <property type="entry name" value="XS_domain_sf"/>
</dbReference>
<dbReference type="PANTHER" id="PTHR46619:SF4">
    <property type="entry name" value="XS DOMAIN-CONTAINING PROTEIN-RELATED"/>
    <property type="match status" value="1"/>
</dbReference>
<feature type="region of interest" description="Disordered" evidence="1">
    <location>
        <begin position="649"/>
        <end position="673"/>
    </location>
</feature>
<dbReference type="OrthoDB" id="777694at2759"/>